<evidence type="ECO:0000256" key="2">
    <source>
        <dbReference type="ARBA" id="ARBA00023315"/>
    </source>
</evidence>
<keyword evidence="5" id="KW-0689">Ribosomal protein</keyword>
<keyword evidence="6" id="KW-1185">Reference proteome</keyword>
<dbReference type="PROSITE" id="PS51186">
    <property type="entry name" value="GNAT"/>
    <property type="match status" value="1"/>
</dbReference>
<protein>
    <submittedName>
        <fullName evidence="5">Ribosomal protein S18 acetylase RimI-like enzyme</fullName>
    </submittedName>
</protein>
<dbReference type="CDD" id="cd04301">
    <property type="entry name" value="NAT_SF"/>
    <property type="match status" value="1"/>
</dbReference>
<evidence type="ECO:0000256" key="3">
    <source>
        <dbReference type="SAM" id="MobiDB-lite"/>
    </source>
</evidence>
<dbReference type="PANTHER" id="PTHR43877:SF2">
    <property type="entry name" value="AMINOALKYLPHOSPHONATE N-ACETYLTRANSFERASE-RELATED"/>
    <property type="match status" value="1"/>
</dbReference>
<feature type="region of interest" description="Disordered" evidence="3">
    <location>
        <begin position="1"/>
        <end position="24"/>
    </location>
</feature>
<name>A0A840DHB3_9MICO</name>
<dbReference type="Proteomes" id="UP000571183">
    <property type="component" value="Unassembled WGS sequence"/>
</dbReference>
<evidence type="ECO:0000259" key="4">
    <source>
        <dbReference type="PROSITE" id="PS51186"/>
    </source>
</evidence>
<evidence type="ECO:0000256" key="1">
    <source>
        <dbReference type="ARBA" id="ARBA00022679"/>
    </source>
</evidence>
<keyword evidence="2" id="KW-0012">Acyltransferase</keyword>
<organism evidence="5 6">
    <name type="scientific">Canibacter oris</name>
    <dbReference type="NCBI Taxonomy" id="1365628"/>
    <lineage>
        <taxon>Bacteria</taxon>
        <taxon>Bacillati</taxon>
        <taxon>Actinomycetota</taxon>
        <taxon>Actinomycetes</taxon>
        <taxon>Micrococcales</taxon>
        <taxon>Microbacteriaceae</taxon>
        <taxon>Canibacter</taxon>
    </lineage>
</organism>
<dbReference type="InterPro" id="IPR050832">
    <property type="entry name" value="Bact_Acetyltransf"/>
</dbReference>
<dbReference type="GO" id="GO:0016747">
    <property type="term" value="F:acyltransferase activity, transferring groups other than amino-acyl groups"/>
    <property type="evidence" value="ECO:0007669"/>
    <property type="project" value="InterPro"/>
</dbReference>
<dbReference type="SUPFAM" id="SSF55729">
    <property type="entry name" value="Acyl-CoA N-acyltransferases (Nat)"/>
    <property type="match status" value="1"/>
</dbReference>
<dbReference type="EMBL" id="JACIFD010000003">
    <property type="protein sequence ID" value="MBB4071103.1"/>
    <property type="molecule type" value="Genomic_DNA"/>
</dbReference>
<dbReference type="Gene3D" id="3.40.630.30">
    <property type="match status" value="1"/>
</dbReference>
<proteinExistence type="predicted"/>
<reference evidence="5" key="1">
    <citation type="submission" date="2020-08" db="EMBL/GenBank/DDBJ databases">
        <title>Sequencing the genomes of 1000 actinobacteria strains.</title>
        <authorList>
            <person name="Klenk H.-P."/>
        </authorList>
    </citation>
    <scope>NUCLEOTIDE SEQUENCE [LARGE SCALE GENOMIC DNA]</scope>
    <source>
        <strain evidence="5">DSM 27064</strain>
    </source>
</reference>
<feature type="domain" description="N-acetyltransferase" evidence="4">
    <location>
        <begin position="20"/>
        <end position="162"/>
    </location>
</feature>
<sequence>MQLTMIRPADEHRPGHQKHNNIRPHTENDILELGKLYFNSYPLGTVPNIDAAVTDIKAALAGEYGRFLPASNLVYQKDKEILGCVMVVDSPPWDDVANLVFVIDIFVEPKHRSKGIGKNLLQAALSAIPPTREVGLRVESENTAAVALYRSLGFVEVPVNNN</sequence>
<evidence type="ECO:0000313" key="6">
    <source>
        <dbReference type="Proteomes" id="UP000571183"/>
    </source>
</evidence>
<dbReference type="Pfam" id="PF00583">
    <property type="entry name" value="Acetyltransf_1"/>
    <property type="match status" value="1"/>
</dbReference>
<keyword evidence="1" id="KW-0808">Transferase</keyword>
<accession>A0A840DHB3</accession>
<dbReference type="GO" id="GO:0005840">
    <property type="term" value="C:ribosome"/>
    <property type="evidence" value="ECO:0007669"/>
    <property type="project" value="UniProtKB-KW"/>
</dbReference>
<comment type="caution">
    <text evidence="5">The sequence shown here is derived from an EMBL/GenBank/DDBJ whole genome shotgun (WGS) entry which is preliminary data.</text>
</comment>
<gene>
    <name evidence="5" type="ORF">F5897_000391</name>
</gene>
<dbReference type="AlphaFoldDB" id="A0A840DHB3"/>
<evidence type="ECO:0000313" key="5">
    <source>
        <dbReference type="EMBL" id="MBB4071103.1"/>
    </source>
</evidence>
<dbReference type="InterPro" id="IPR000182">
    <property type="entry name" value="GNAT_dom"/>
</dbReference>
<dbReference type="PANTHER" id="PTHR43877">
    <property type="entry name" value="AMINOALKYLPHOSPHONATE N-ACETYLTRANSFERASE-RELATED-RELATED"/>
    <property type="match status" value="1"/>
</dbReference>
<dbReference type="InterPro" id="IPR016181">
    <property type="entry name" value="Acyl_CoA_acyltransferase"/>
</dbReference>
<dbReference type="RefSeq" id="WP_183304285.1">
    <property type="nucleotide sequence ID" value="NZ_JACIFD010000003.1"/>
</dbReference>
<keyword evidence="5" id="KW-0687">Ribonucleoprotein</keyword>